<keyword evidence="1" id="KW-0805">Transcription regulation</keyword>
<dbReference type="InterPro" id="IPR046335">
    <property type="entry name" value="LacI/GalR-like_sensor"/>
</dbReference>
<dbReference type="RefSeq" id="WP_106190066.1">
    <property type="nucleotide sequence ID" value="NZ_PVTF01000008.1"/>
</dbReference>
<evidence type="ECO:0000256" key="2">
    <source>
        <dbReference type="ARBA" id="ARBA00023125"/>
    </source>
</evidence>
<dbReference type="GO" id="GO:0000976">
    <property type="term" value="F:transcription cis-regulatory region binding"/>
    <property type="evidence" value="ECO:0007669"/>
    <property type="project" value="TreeGrafter"/>
</dbReference>
<dbReference type="CDD" id="cd06267">
    <property type="entry name" value="PBP1_LacI_sugar_binding-like"/>
    <property type="match status" value="1"/>
</dbReference>
<dbReference type="SUPFAM" id="SSF53822">
    <property type="entry name" value="Periplasmic binding protein-like I"/>
    <property type="match status" value="1"/>
</dbReference>
<gene>
    <name evidence="5" type="ORF">CLV43_108161</name>
</gene>
<comment type="caution">
    <text evidence="5">The sequence shown here is derived from an EMBL/GenBank/DDBJ whole genome shotgun (WGS) entry which is preliminary data.</text>
</comment>
<feature type="domain" description="Transcriptional regulator LacI/GalR-like sensor" evidence="4">
    <location>
        <begin position="127"/>
        <end position="283"/>
    </location>
</feature>
<keyword evidence="2" id="KW-0238">DNA-binding</keyword>
<keyword evidence="6" id="KW-1185">Reference proteome</keyword>
<dbReference type="Gene3D" id="3.40.50.2300">
    <property type="match status" value="2"/>
</dbReference>
<protein>
    <submittedName>
        <fullName evidence="5">LacI family transcriptional regulator</fullName>
    </submittedName>
</protein>
<sequence length="293" mass="30793">MAGADSAGADSAGAVGLVLARPARLLGAEPFFMEFIAGIEERLSERGLSVLLHVVATHDAETAAYRRWAASRMVDAVLLVNRTAEDPRLAVLREVGLPAVVIGEPSADLPVPSVRTDNAGPVEEALAHLLELGHRRIARITGPRTLLHTRARTDALVRGCQAVGIEPVVLEGDYSEESGAKLTTALLAGEDRPTAILYDNDVMAVAGLNAAKELGVAVPAELSLVAWDDSTLCRLASPALTTMSVDVHQFGILVADSVLELIDGLPVADRWSPTATLVHRGSSAPAPNHRGEP</sequence>
<dbReference type="AlphaFoldDB" id="A0A2T0SZB8"/>
<dbReference type="Pfam" id="PF13377">
    <property type="entry name" value="Peripla_BP_3"/>
    <property type="match status" value="1"/>
</dbReference>
<dbReference type="Proteomes" id="UP000239494">
    <property type="component" value="Unassembled WGS sequence"/>
</dbReference>
<evidence type="ECO:0000256" key="1">
    <source>
        <dbReference type="ARBA" id="ARBA00023015"/>
    </source>
</evidence>
<dbReference type="InterPro" id="IPR028082">
    <property type="entry name" value="Peripla_BP_I"/>
</dbReference>
<dbReference type="PANTHER" id="PTHR30146">
    <property type="entry name" value="LACI-RELATED TRANSCRIPTIONAL REPRESSOR"/>
    <property type="match status" value="1"/>
</dbReference>
<dbReference type="PANTHER" id="PTHR30146:SF155">
    <property type="entry name" value="ALANINE RACEMASE"/>
    <property type="match status" value="1"/>
</dbReference>
<evidence type="ECO:0000313" key="6">
    <source>
        <dbReference type="Proteomes" id="UP000239494"/>
    </source>
</evidence>
<dbReference type="GO" id="GO:0003700">
    <property type="term" value="F:DNA-binding transcription factor activity"/>
    <property type="evidence" value="ECO:0007669"/>
    <property type="project" value="TreeGrafter"/>
</dbReference>
<evidence type="ECO:0000259" key="4">
    <source>
        <dbReference type="Pfam" id="PF13377"/>
    </source>
</evidence>
<accession>A0A2T0SZB8</accession>
<dbReference type="EMBL" id="PVTF01000008">
    <property type="protein sequence ID" value="PRY38761.1"/>
    <property type="molecule type" value="Genomic_DNA"/>
</dbReference>
<proteinExistence type="predicted"/>
<evidence type="ECO:0000313" key="5">
    <source>
        <dbReference type="EMBL" id="PRY38761.1"/>
    </source>
</evidence>
<organism evidence="5 6">
    <name type="scientific">Umezawaea tangerina</name>
    <dbReference type="NCBI Taxonomy" id="84725"/>
    <lineage>
        <taxon>Bacteria</taxon>
        <taxon>Bacillati</taxon>
        <taxon>Actinomycetota</taxon>
        <taxon>Actinomycetes</taxon>
        <taxon>Pseudonocardiales</taxon>
        <taxon>Pseudonocardiaceae</taxon>
        <taxon>Umezawaea</taxon>
    </lineage>
</organism>
<name>A0A2T0SZB8_9PSEU</name>
<dbReference type="OrthoDB" id="1938857at2"/>
<keyword evidence="3" id="KW-0804">Transcription</keyword>
<reference evidence="5 6" key="1">
    <citation type="submission" date="2018-03" db="EMBL/GenBank/DDBJ databases">
        <title>Genomic Encyclopedia of Archaeal and Bacterial Type Strains, Phase II (KMG-II): from individual species to whole genera.</title>
        <authorList>
            <person name="Goeker M."/>
        </authorList>
    </citation>
    <scope>NUCLEOTIDE SEQUENCE [LARGE SCALE GENOMIC DNA]</scope>
    <source>
        <strain evidence="5 6">DSM 44720</strain>
    </source>
</reference>
<evidence type="ECO:0000256" key="3">
    <source>
        <dbReference type="ARBA" id="ARBA00023163"/>
    </source>
</evidence>